<reference evidence="2 3" key="1">
    <citation type="journal article" date="2018" name="Sci. Rep.">
        <title>Comparative genomics provides insights into the lifestyle and reveals functional heterogeneity of dark septate endophytic fungi.</title>
        <authorList>
            <person name="Knapp D.G."/>
            <person name="Nemeth J.B."/>
            <person name="Barry K."/>
            <person name="Hainaut M."/>
            <person name="Henrissat B."/>
            <person name="Johnson J."/>
            <person name="Kuo A."/>
            <person name="Lim J.H.P."/>
            <person name="Lipzen A."/>
            <person name="Nolan M."/>
            <person name="Ohm R.A."/>
            <person name="Tamas L."/>
            <person name="Grigoriev I.V."/>
            <person name="Spatafora J.W."/>
            <person name="Nagy L.G."/>
            <person name="Kovacs G.M."/>
        </authorList>
    </citation>
    <scope>NUCLEOTIDE SEQUENCE [LARGE SCALE GENOMIC DNA]</scope>
    <source>
        <strain evidence="2 3">DSE2036</strain>
    </source>
</reference>
<accession>A0A2V1DKG5</accession>
<keyword evidence="1" id="KW-0812">Transmembrane</keyword>
<protein>
    <submittedName>
        <fullName evidence="2">Uncharacterized protein</fullName>
    </submittedName>
</protein>
<evidence type="ECO:0000313" key="3">
    <source>
        <dbReference type="Proteomes" id="UP000244855"/>
    </source>
</evidence>
<dbReference type="EMBL" id="KZ805414">
    <property type="protein sequence ID" value="PVH98415.1"/>
    <property type="molecule type" value="Genomic_DNA"/>
</dbReference>
<keyword evidence="1" id="KW-1133">Transmembrane helix</keyword>
<evidence type="ECO:0000256" key="1">
    <source>
        <dbReference type="SAM" id="Phobius"/>
    </source>
</evidence>
<name>A0A2V1DKG5_9PLEO</name>
<gene>
    <name evidence="2" type="ORF">DM02DRAFT_47785</name>
</gene>
<sequence length="168" mass="19077">MHKDNPSRNNPSAPWAVRRGLIIKTTFASPTPHAVLHPFSRPKLARNLKRLLCFKRLPAACLVLVIYPSISLLSRLTFVLCLLLVRFPFKLYIPFWFDHRFFPLVPSSLCLELLLCTNLPLPVPATSHRYLLPTNFPVLCKSIAAYVPSYVIIGAIRQKMPVTCSVVR</sequence>
<keyword evidence="1" id="KW-0472">Membrane</keyword>
<proteinExistence type="predicted"/>
<dbReference type="Proteomes" id="UP000244855">
    <property type="component" value="Unassembled WGS sequence"/>
</dbReference>
<dbReference type="AlphaFoldDB" id="A0A2V1DKG5"/>
<keyword evidence="3" id="KW-1185">Reference proteome</keyword>
<organism evidence="2 3">
    <name type="scientific">Periconia macrospinosa</name>
    <dbReference type="NCBI Taxonomy" id="97972"/>
    <lineage>
        <taxon>Eukaryota</taxon>
        <taxon>Fungi</taxon>
        <taxon>Dikarya</taxon>
        <taxon>Ascomycota</taxon>
        <taxon>Pezizomycotina</taxon>
        <taxon>Dothideomycetes</taxon>
        <taxon>Pleosporomycetidae</taxon>
        <taxon>Pleosporales</taxon>
        <taxon>Massarineae</taxon>
        <taxon>Periconiaceae</taxon>
        <taxon>Periconia</taxon>
    </lineage>
</organism>
<feature type="transmembrane region" description="Helical" evidence="1">
    <location>
        <begin position="51"/>
        <end position="70"/>
    </location>
</feature>
<evidence type="ECO:0000313" key="2">
    <source>
        <dbReference type="EMBL" id="PVH98415.1"/>
    </source>
</evidence>